<dbReference type="SFLD" id="SFLDS00019">
    <property type="entry name" value="Glutathione_Transferase_(cytos"/>
    <property type="match status" value="1"/>
</dbReference>
<dbReference type="Proteomes" id="UP000250140">
    <property type="component" value="Unassembled WGS sequence"/>
</dbReference>
<gene>
    <name evidence="7" type="ORF">AOQ84DRAFT_346630</name>
</gene>
<sequence>MASFKFHTTPLSFNSLRPELVLAEKGITDFEVVPTDLPTGSHKTPEFMEKSPFGQVPLLEQDDIAIFESRAIARVLATKYSNIQPSLIPDYVSDPKGFALFEQALSIETMKVDPYAGPLIYHKLIGPAMGNTPDEVVIARCSAKLNAHLNVIDGILAKHKYMAGGAYTLADINFMPTFHVLFSTGDGDMITSRPNLARWWADVSGRETWKKTVAPMDRMYAQIQAQMSENGGKMQ</sequence>
<dbReference type="Gene3D" id="1.20.1050.10">
    <property type="match status" value="1"/>
</dbReference>
<feature type="domain" description="GST N-terminal" evidence="5">
    <location>
        <begin position="2"/>
        <end position="84"/>
    </location>
</feature>
<evidence type="ECO:0000313" key="7">
    <source>
        <dbReference type="EMBL" id="OCL04160.1"/>
    </source>
</evidence>
<comment type="similarity">
    <text evidence="4">Belongs to the GST superfamily.</text>
</comment>
<dbReference type="OrthoDB" id="249703at2759"/>
<reference evidence="7 8" key="1">
    <citation type="journal article" date="2016" name="Nat. Commun.">
        <title>Ectomycorrhizal ecology is imprinted in the genome of the dominant symbiotic fungus Cenococcum geophilum.</title>
        <authorList>
            <consortium name="DOE Joint Genome Institute"/>
            <person name="Peter M."/>
            <person name="Kohler A."/>
            <person name="Ohm R.A."/>
            <person name="Kuo A."/>
            <person name="Krutzmann J."/>
            <person name="Morin E."/>
            <person name="Arend M."/>
            <person name="Barry K.W."/>
            <person name="Binder M."/>
            <person name="Choi C."/>
            <person name="Clum A."/>
            <person name="Copeland A."/>
            <person name="Grisel N."/>
            <person name="Haridas S."/>
            <person name="Kipfer T."/>
            <person name="LaButti K."/>
            <person name="Lindquist E."/>
            <person name="Lipzen A."/>
            <person name="Maire R."/>
            <person name="Meier B."/>
            <person name="Mihaltcheva S."/>
            <person name="Molinier V."/>
            <person name="Murat C."/>
            <person name="Poggeler S."/>
            <person name="Quandt C.A."/>
            <person name="Sperisen C."/>
            <person name="Tritt A."/>
            <person name="Tisserant E."/>
            <person name="Crous P.W."/>
            <person name="Henrissat B."/>
            <person name="Nehls U."/>
            <person name="Egli S."/>
            <person name="Spatafora J.W."/>
            <person name="Grigoriev I.V."/>
            <person name="Martin F.M."/>
        </authorList>
    </citation>
    <scope>NUCLEOTIDE SEQUENCE [LARGE SCALE GENOMIC DNA]</scope>
    <source>
        <strain evidence="7 8">CBS 207.34</strain>
    </source>
</reference>
<comment type="catalytic activity">
    <reaction evidence="3">
        <text>RX + glutathione = an S-substituted glutathione + a halide anion + H(+)</text>
        <dbReference type="Rhea" id="RHEA:16437"/>
        <dbReference type="ChEBI" id="CHEBI:15378"/>
        <dbReference type="ChEBI" id="CHEBI:16042"/>
        <dbReference type="ChEBI" id="CHEBI:17792"/>
        <dbReference type="ChEBI" id="CHEBI:57925"/>
        <dbReference type="ChEBI" id="CHEBI:90779"/>
        <dbReference type="EC" id="2.5.1.18"/>
    </reaction>
</comment>
<evidence type="ECO:0000256" key="2">
    <source>
        <dbReference type="ARBA" id="ARBA00022679"/>
    </source>
</evidence>
<feature type="domain" description="GST C-terminal" evidence="6">
    <location>
        <begin position="94"/>
        <end position="223"/>
    </location>
</feature>
<dbReference type="Pfam" id="PF00043">
    <property type="entry name" value="GST_C"/>
    <property type="match status" value="1"/>
</dbReference>
<accession>A0A8E2JNU0</accession>
<dbReference type="AlphaFoldDB" id="A0A8E2JNU0"/>
<dbReference type="GO" id="GO:0006749">
    <property type="term" value="P:glutathione metabolic process"/>
    <property type="evidence" value="ECO:0007669"/>
    <property type="project" value="TreeGrafter"/>
</dbReference>
<keyword evidence="8" id="KW-1185">Reference proteome</keyword>
<dbReference type="InterPro" id="IPR040079">
    <property type="entry name" value="Glutathione_S-Trfase"/>
</dbReference>
<dbReference type="PANTHER" id="PTHR43900:SF3">
    <property type="entry name" value="GLUTATHIONE S-TRANSFERASE RHO"/>
    <property type="match status" value="1"/>
</dbReference>
<dbReference type="InterPro" id="IPR036282">
    <property type="entry name" value="Glutathione-S-Trfase_C_sf"/>
</dbReference>
<dbReference type="SFLD" id="SFLDG00358">
    <property type="entry name" value="Main_(cytGST)"/>
    <property type="match status" value="1"/>
</dbReference>
<dbReference type="EMBL" id="KV750585">
    <property type="protein sequence ID" value="OCL04160.1"/>
    <property type="molecule type" value="Genomic_DNA"/>
</dbReference>
<protein>
    <recommendedName>
        <fullName evidence="1">glutathione transferase</fullName>
        <ecNumber evidence="1">2.5.1.18</ecNumber>
    </recommendedName>
</protein>
<dbReference type="Gene3D" id="3.40.30.10">
    <property type="entry name" value="Glutaredoxin"/>
    <property type="match status" value="1"/>
</dbReference>
<evidence type="ECO:0000256" key="1">
    <source>
        <dbReference type="ARBA" id="ARBA00012452"/>
    </source>
</evidence>
<name>A0A8E2JNU0_9PEZI</name>
<dbReference type="InterPro" id="IPR036249">
    <property type="entry name" value="Thioredoxin-like_sf"/>
</dbReference>
<dbReference type="SUPFAM" id="SSF52833">
    <property type="entry name" value="Thioredoxin-like"/>
    <property type="match status" value="1"/>
</dbReference>
<proteinExistence type="inferred from homology"/>
<dbReference type="PANTHER" id="PTHR43900">
    <property type="entry name" value="GLUTATHIONE S-TRANSFERASE RHO"/>
    <property type="match status" value="1"/>
</dbReference>
<dbReference type="Pfam" id="PF02798">
    <property type="entry name" value="GST_N"/>
    <property type="match status" value="1"/>
</dbReference>
<dbReference type="GO" id="GO:0043295">
    <property type="term" value="F:glutathione binding"/>
    <property type="evidence" value="ECO:0007669"/>
    <property type="project" value="TreeGrafter"/>
</dbReference>
<dbReference type="GO" id="GO:0005737">
    <property type="term" value="C:cytoplasm"/>
    <property type="evidence" value="ECO:0007669"/>
    <property type="project" value="TreeGrafter"/>
</dbReference>
<dbReference type="PROSITE" id="PS50404">
    <property type="entry name" value="GST_NTER"/>
    <property type="match status" value="1"/>
</dbReference>
<dbReference type="InterPro" id="IPR010987">
    <property type="entry name" value="Glutathione-S-Trfase_C-like"/>
</dbReference>
<organism evidence="7 8">
    <name type="scientific">Glonium stellatum</name>
    <dbReference type="NCBI Taxonomy" id="574774"/>
    <lineage>
        <taxon>Eukaryota</taxon>
        <taxon>Fungi</taxon>
        <taxon>Dikarya</taxon>
        <taxon>Ascomycota</taxon>
        <taxon>Pezizomycotina</taxon>
        <taxon>Dothideomycetes</taxon>
        <taxon>Pleosporomycetidae</taxon>
        <taxon>Gloniales</taxon>
        <taxon>Gloniaceae</taxon>
        <taxon>Glonium</taxon>
    </lineage>
</organism>
<dbReference type="SUPFAM" id="SSF47616">
    <property type="entry name" value="GST C-terminal domain-like"/>
    <property type="match status" value="1"/>
</dbReference>
<evidence type="ECO:0000259" key="6">
    <source>
        <dbReference type="PROSITE" id="PS50405"/>
    </source>
</evidence>
<dbReference type="EC" id="2.5.1.18" evidence="1"/>
<evidence type="ECO:0000259" key="5">
    <source>
        <dbReference type="PROSITE" id="PS50404"/>
    </source>
</evidence>
<dbReference type="InterPro" id="IPR004045">
    <property type="entry name" value="Glutathione_S-Trfase_N"/>
</dbReference>
<evidence type="ECO:0000256" key="4">
    <source>
        <dbReference type="RuleBase" id="RU003494"/>
    </source>
</evidence>
<dbReference type="InterPro" id="IPR004046">
    <property type="entry name" value="GST_C"/>
</dbReference>
<keyword evidence="2 7" id="KW-0808">Transferase</keyword>
<evidence type="ECO:0000313" key="8">
    <source>
        <dbReference type="Proteomes" id="UP000250140"/>
    </source>
</evidence>
<dbReference type="PROSITE" id="PS50405">
    <property type="entry name" value="GST_CTER"/>
    <property type="match status" value="1"/>
</dbReference>
<dbReference type="GO" id="GO:0004364">
    <property type="term" value="F:glutathione transferase activity"/>
    <property type="evidence" value="ECO:0007669"/>
    <property type="project" value="UniProtKB-EC"/>
</dbReference>
<evidence type="ECO:0000256" key="3">
    <source>
        <dbReference type="ARBA" id="ARBA00047960"/>
    </source>
</evidence>